<dbReference type="InterPro" id="IPR008979">
    <property type="entry name" value="Galactose-bd-like_sf"/>
</dbReference>
<dbReference type="InterPro" id="IPR009030">
    <property type="entry name" value="Growth_fac_rcpt_cys_sf"/>
</dbReference>
<dbReference type="InterPro" id="IPR000152">
    <property type="entry name" value="EGF-type_Asp/Asn_hydroxyl_site"/>
</dbReference>
<dbReference type="SUPFAM" id="SSF57184">
    <property type="entry name" value="Growth factor receptor domain"/>
    <property type="match status" value="1"/>
</dbReference>
<feature type="compositionally biased region" description="Basic and acidic residues" evidence="9">
    <location>
        <begin position="26"/>
        <end position="36"/>
    </location>
</feature>
<keyword evidence="4" id="KW-0677">Repeat</keyword>
<dbReference type="PANTHER" id="PTHR13802">
    <property type="entry name" value="MUCIN 4-RELATED"/>
    <property type="match status" value="1"/>
</dbReference>
<feature type="region of interest" description="Disordered" evidence="9">
    <location>
        <begin position="1"/>
        <end position="36"/>
    </location>
</feature>
<dbReference type="Pfam" id="PF14670">
    <property type="entry name" value="FXa_inhibition"/>
    <property type="match status" value="1"/>
</dbReference>
<dbReference type="CDD" id="cd00055">
    <property type="entry name" value="EGF_Lam"/>
    <property type="match status" value="1"/>
</dbReference>
<evidence type="ECO:0000256" key="6">
    <source>
        <dbReference type="ARBA" id="ARBA00023136"/>
    </source>
</evidence>
<comment type="subcellular location">
    <subcellularLocation>
        <location evidence="1">Membrane</location>
    </subcellularLocation>
</comment>
<dbReference type="Gene3D" id="2.60.120.260">
    <property type="entry name" value="Galactose-binding domain-like"/>
    <property type="match status" value="1"/>
</dbReference>
<dbReference type="SUPFAM" id="SSF57196">
    <property type="entry name" value="EGF/Laminin"/>
    <property type="match status" value="1"/>
</dbReference>
<dbReference type="CDD" id="cd00054">
    <property type="entry name" value="EGF_CA"/>
    <property type="match status" value="2"/>
</dbReference>
<evidence type="ECO:0000256" key="3">
    <source>
        <dbReference type="ARBA" id="ARBA00022692"/>
    </source>
</evidence>
<comment type="caution">
    <text evidence="8">Lacks conserved residue(s) required for the propagation of feature annotation.</text>
</comment>
<dbReference type="InterPro" id="IPR018097">
    <property type="entry name" value="EGF_Ca-bd_CS"/>
</dbReference>
<accession>K1QCP9</accession>
<dbReference type="InterPro" id="IPR001846">
    <property type="entry name" value="VWF_type-D"/>
</dbReference>
<evidence type="ECO:0000256" key="1">
    <source>
        <dbReference type="ARBA" id="ARBA00004370"/>
    </source>
</evidence>
<evidence type="ECO:0000256" key="8">
    <source>
        <dbReference type="PROSITE-ProRule" id="PRU00076"/>
    </source>
</evidence>
<evidence type="ECO:0000256" key="7">
    <source>
        <dbReference type="ARBA" id="ARBA00023157"/>
    </source>
</evidence>
<dbReference type="GO" id="GO:0005509">
    <property type="term" value="F:calcium ion binding"/>
    <property type="evidence" value="ECO:0007669"/>
    <property type="project" value="InterPro"/>
</dbReference>
<dbReference type="PROSITE" id="PS00010">
    <property type="entry name" value="ASX_HYDROXYL"/>
    <property type="match status" value="2"/>
</dbReference>
<dbReference type="Gene3D" id="2.10.25.10">
    <property type="entry name" value="Laminin"/>
    <property type="match status" value="3"/>
</dbReference>
<keyword evidence="5" id="KW-1133">Transmembrane helix</keyword>
<dbReference type="HOGENOM" id="CLU_389932_0_0_1"/>
<dbReference type="AlphaFoldDB" id="K1QCP9"/>
<dbReference type="SUPFAM" id="SSF49785">
    <property type="entry name" value="Galactose-binding domain-like"/>
    <property type="match status" value="1"/>
</dbReference>
<dbReference type="PROSITE" id="PS01186">
    <property type="entry name" value="EGF_2"/>
    <property type="match status" value="3"/>
</dbReference>
<dbReference type="InterPro" id="IPR051495">
    <property type="entry name" value="Epithelial_Barrier/Signaling"/>
</dbReference>
<dbReference type="GO" id="GO:0007160">
    <property type="term" value="P:cell-matrix adhesion"/>
    <property type="evidence" value="ECO:0007669"/>
    <property type="project" value="InterPro"/>
</dbReference>
<dbReference type="EMBL" id="JH818502">
    <property type="protein sequence ID" value="EKC19296.1"/>
    <property type="molecule type" value="Genomic_DNA"/>
</dbReference>
<protein>
    <submittedName>
        <fullName evidence="10">Hemicentin-1</fullName>
    </submittedName>
</protein>
<dbReference type="FunFam" id="2.10.25.10:FF:000119">
    <property type="entry name" value="vitamin K-dependent protein S"/>
    <property type="match status" value="1"/>
</dbReference>
<dbReference type="Pfam" id="PF00094">
    <property type="entry name" value="VWD"/>
    <property type="match status" value="1"/>
</dbReference>
<dbReference type="PROSITE" id="PS50026">
    <property type="entry name" value="EGF_3"/>
    <property type="match status" value="2"/>
</dbReference>
<dbReference type="PROSITE" id="PS01187">
    <property type="entry name" value="EGF_CA"/>
    <property type="match status" value="2"/>
</dbReference>
<reference evidence="10" key="1">
    <citation type="journal article" date="2012" name="Nature">
        <title>The oyster genome reveals stress adaptation and complexity of shell formation.</title>
        <authorList>
            <person name="Zhang G."/>
            <person name="Fang X."/>
            <person name="Guo X."/>
            <person name="Li L."/>
            <person name="Luo R."/>
            <person name="Xu F."/>
            <person name="Yang P."/>
            <person name="Zhang L."/>
            <person name="Wang X."/>
            <person name="Qi H."/>
            <person name="Xiong Z."/>
            <person name="Que H."/>
            <person name="Xie Y."/>
            <person name="Holland P.W."/>
            <person name="Paps J."/>
            <person name="Zhu Y."/>
            <person name="Wu F."/>
            <person name="Chen Y."/>
            <person name="Wang J."/>
            <person name="Peng C."/>
            <person name="Meng J."/>
            <person name="Yang L."/>
            <person name="Liu J."/>
            <person name="Wen B."/>
            <person name="Zhang N."/>
            <person name="Huang Z."/>
            <person name="Zhu Q."/>
            <person name="Feng Y."/>
            <person name="Mount A."/>
            <person name="Hedgecock D."/>
            <person name="Xu Z."/>
            <person name="Liu Y."/>
            <person name="Domazet-Loso T."/>
            <person name="Du Y."/>
            <person name="Sun X."/>
            <person name="Zhang S."/>
            <person name="Liu B."/>
            <person name="Cheng P."/>
            <person name="Jiang X."/>
            <person name="Li J."/>
            <person name="Fan D."/>
            <person name="Wang W."/>
            <person name="Fu W."/>
            <person name="Wang T."/>
            <person name="Wang B."/>
            <person name="Zhang J."/>
            <person name="Peng Z."/>
            <person name="Li Y."/>
            <person name="Li N."/>
            <person name="Wang J."/>
            <person name="Chen M."/>
            <person name="He Y."/>
            <person name="Tan F."/>
            <person name="Song X."/>
            <person name="Zheng Q."/>
            <person name="Huang R."/>
            <person name="Yang H."/>
            <person name="Du X."/>
            <person name="Chen L."/>
            <person name="Yang M."/>
            <person name="Gaffney P.M."/>
            <person name="Wang S."/>
            <person name="Luo L."/>
            <person name="She Z."/>
            <person name="Ming Y."/>
            <person name="Huang W."/>
            <person name="Zhang S."/>
            <person name="Huang B."/>
            <person name="Zhang Y."/>
            <person name="Qu T."/>
            <person name="Ni P."/>
            <person name="Miao G."/>
            <person name="Wang J."/>
            <person name="Wang Q."/>
            <person name="Steinberg C.E."/>
            <person name="Wang H."/>
            <person name="Li N."/>
            <person name="Qian L."/>
            <person name="Zhang G."/>
            <person name="Li Y."/>
            <person name="Yang H."/>
            <person name="Liu X."/>
            <person name="Wang J."/>
            <person name="Yin Y."/>
            <person name="Wang J."/>
        </authorList>
    </citation>
    <scope>NUCLEOTIDE SEQUENCE [LARGE SCALE GENOMIC DNA]</scope>
    <source>
        <strain evidence="10">05x7-T-G4-1.051#20</strain>
    </source>
</reference>
<gene>
    <name evidence="10" type="ORF">CGI_10008897</name>
</gene>
<dbReference type="InterPro" id="IPR000742">
    <property type="entry name" value="EGF"/>
</dbReference>
<keyword evidence="3" id="KW-0812">Transmembrane</keyword>
<feature type="compositionally biased region" description="Basic and acidic residues" evidence="9">
    <location>
        <begin position="98"/>
        <end position="108"/>
    </location>
</feature>
<dbReference type="InterPro" id="IPR049883">
    <property type="entry name" value="NOTCH1_EGF-like"/>
</dbReference>
<organism evidence="10">
    <name type="scientific">Magallana gigas</name>
    <name type="common">Pacific oyster</name>
    <name type="synonym">Crassostrea gigas</name>
    <dbReference type="NCBI Taxonomy" id="29159"/>
    <lineage>
        <taxon>Eukaryota</taxon>
        <taxon>Metazoa</taxon>
        <taxon>Spiralia</taxon>
        <taxon>Lophotrochozoa</taxon>
        <taxon>Mollusca</taxon>
        <taxon>Bivalvia</taxon>
        <taxon>Autobranchia</taxon>
        <taxon>Pteriomorphia</taxon>
        <taxon>Ostreida</taxon>
        <taxon>Ostreoidea</taxon>
        <taxon>Ostreidae</taxon>
        <taxon>Magallana</taxon>
    </lineage>
</organism>
<dbReference type="Pfam" id="PF07645">
    <property type="entry name" value="EGF_CA"/>
    <property type="match status" value="2"/>
</dbReference>
<evidence type="ECO:0000256" key="4">
    <source>
        <dbReference type="ARBA" id="ARBA00022737"/>
    </source>
</evidence>
<dbReference type="InParanoid" id="K1QCP9"/>
<evidence type="ECO:0000256" key="9">
    <source>
        <dbReference type="SAM" id="MobiDB-lite"/>
    </source>
</evidence>
<dbReference type="Pfam" id="PF10151">
    <property type="entry name" value="TMEM214"/>
    <property type="match status" value="1"/>
</dbReference>
<dbReference type="FunFam" id="2.10.25.10:FF:000010">
    <property type="entry name" value="Pro-epidermal growth factor"/>
    <property type="match status" value="1"/>
</dbReference>
<dbReference type="InterPro" id="IPR019308">
    <property type="entry name" value="TMEM214"/>
</dbReference>
<evidence type="ECO:0000256" key="5">
    <source>
        <dbReference type="ARBA" id="ARBA00022989"/>
    </source>
</evidence>
<dbReference type="SMART" id="SM00181">
    <property type="entry name" value="EGF"/>
    <property type="match status" value="4"/>
</dbReference>
<proteinExistence type="predicted"/>
<feature type="region of interest" description="Disordered" evidence="9">
    <location>
        <begin position="62"/>
        <end position="108"/>
    </location>
</feature>
<dbReference type="InterPro" id="IPR001881">
    <property type="entry name" value="EGF-like_Ca-bd_dom"/>
</dbReference>
<keyword evidence="6" id="KW-0472">Membrane</keyword>
<dbReference type="InterPro" id="IPR002049">
    <property type="entry name" value="LE_dom"/>
</dbReference>
<dbReference type="PANTHER" id="PTHR13802:SF52">
    <property type="entry name" value="MUCIN-4"/>
    <property type="match status" value="1"/>
</dbReference>
<evidence type="ECO:0000313" key="10">
    <source>
        <dbReference type="EMBL" id="EKC19296.1"/>
    </source>
</evidence>
<evidence type="ECO:0000256" key="2">
    <source>
        <dbReference type="ARBA" id="ARBA00022536"/>
    </source>
</evidence>
<dbReference type="GO" id="GO:0016020">
    <property type="term" value="C:membrane"/>
    <property type="evidence" value="ECO:0007669"/>
    <property type="project" value="UniProtKB-SubCell"/>
</dbReference>
<dbReference type="SMART" id="SM00179">
    <property type="entry name" value="EGF_CA"/>
    <property type="match status" value="3"/>
</dbReference>
<sequence length="708" mass="79122">MTSTASPHWEVVGKGKKSKIPTPVSRGERKKLVDGMPKVEHYAPALQESSTLFNVFLEKERKQQQANAQARAESKDSSKTNGHANASKKPAQPKKKVQKTEPEKKKPTDFLSAVAEIGTNGIIGLDEAYNNFPQFEAIWILKVTWTEMSLFADKSQKITIQCLLITDAKNTFVVFNYIDVNLSPIKNLKISMGYRFRKFFSKNSYSNQQAAFQMSSVPGNTGTTGVWIYKMTTNVGLSSEERECLNWRFKNKENGVADRLSNMAQIIECPCDGGLLRFDPRFMFSRIDNRKNIMCYATMTFGRNAECCYPFFIPPSFWGSPVLGSCIRSSPTAGTLMEYNPFFERFKNHNHDVKPKDICCQSGHCDWFYEVRPITRCYRRSPFSAAWFFGDPHITTLDGHQYTFNGYGEYTMMRINKETDFELQARTDLATNENGTTINATIFSAFAAKDHTGARVQVAMSRKRDNIDECQESTSGCSQRCNNTEGSFVCSCVSGFTLNEDNKTCSQSACIPPKYGDTCSQTCDCGSGVDRCDPVSGCVCLSGWEGSRCDQDVDECTDNPAICGSDKICHNLQGFYRCDCRGGFEKIGEDCKDINECTSGVAGCSQGCVNKDGGFNCECEFGYTLDDDRKTCVVVAYNKTAVLSSEYNENHKASHAIDGIKICPNSMLLAGAKYSVQPWLMIDLEDTFYIQKIVVYGRTDGHEEDLIG</sequence>
<keyword evidence="2 8" id="KW-0245">EGF-like domain</keyword>
<dbReference type="PROSITE" id="PS50856">
    <property type="entry name" value="AMOP"/>
    <property type="match status" value="1"/>
</dbReference>
<keyword evidence="7" id="KW-1015">Disulfide bond</keyword>
<name>K1QCP9_MAGGI</name>
<dbReference type="InterPro" id="IPR005533">
    <property type="entry name" value="AMOP_dom"/>
</dbReference>